<name>G8M252_ACECE</name>
<dbReference type="KEGG" id="ccl:Clocl_1526"/>
<dbReference type="EMBL" id="CP003065">
    <property type="protein sequence ID" value="AEV68170.1"/>
    <property type="molecule type" value="Genomic_DNA"/>
</dbReference>
<dbReference type="Proteomes" id="UP000005435">
    <property type="component" value="Chromosome"/>
</dbReference>
<keyword evidence="2" id="KW-1185">Reference proteome</keyword>
<organism evidence="1 2">
    <name type="scientific">Acetivibrio clariflavus (strain DSM 19732 / NBRC 101661 / EBR45)</name>
    <name type="common">Clostridium clariflavum</name>
    <dbReference type="NCBI Taxonomy" id="720554"/>
    <lineage>
        <taxon>Bacteria</taxon>
        <taxon>Bacillati</taxon>
        <taxon>Bacillota</taxon>
        <taxon>Clostridia</taxon>
        <taxon>Eubacteriales</taxon>
        <taxon>Oscillospiraceae</taxon>
        <taxon>Acetivibrio</taxon>
    </lineage>
</organism>
<sequence>MIEKKDDFIREILSISQSVVEKEKVDYNVEKFKESFFRQSSHSPENLESMNYIEYGAVRIKYLGNRRVFGLKVKDKDILLSDIIYFLESDEICRIIKNEFPELTVKEIEAVQRVFTIIMSGLECLELDD</sequence>
<dbReference type="AlphaFoldDB" id="G8M252"/>
<proteinExistence type="predicted"/>
<evidence type="ECO:0000313" key="2">
    <source>
        <dbReference type="Proteomes" id="UP000005435"/>
    </source>
</evidence>
<evidence type="ECO:0000313" key="1">
    <source>
        <dbReference type="EMBL" id="AEV68170.1"/>
    </source>
</evidence>
<gene>
    <name evidence="1" type="ordered locus">Clocl_1526</name>
</gene>
<dbReference type="HOGENOM" id="CLU_1944976_0_0_9"/>
<reference evidence="2" key="1">
    <citation type="submission" date="2011-12" db="EMBL/GenBank/DDBJ databases">
        <title>Complete sequence of Clostridium clariflavum DSM 19732.</title>
        <authorList>
            <consortium name="US DOE Joint Genome Institute"/>
            <person name="Lucas S."/>
            <person name="Han J."/>
            <person name="Lapidus A."/>
            <person name="Cheng J.-F."/>
            <person name="Goodwin L."/>
            <person name="Pitluck S."/>
            <person name="Peters L."/>
            <person name="Teshima H."/>
            <person name="Detter J.C."/>
            <person name="Han C."/>
            <person name="Tapia R."/>
            <person name="Land M."/>
            <person name="Hauser L."/>
            <person name="Kyrpides N."/>
            <person name="Ivanova N."/>
            <person name="Pagani I."/>
            <person name="Kitzmiller T."/>
            <person name="Lynd L."/>
            <person name="Izquierdo J."/>
            <person name="Woyke T."/>
        </authorList>
    </citation>
    <scope>NUCLEOTIDE SEQUENCE [LARGE SCALE GENOMIC DNA]</scope>
    <source>
        <strain evidence="2">DSM 19732 / NBRC 101661 / EBR45</strain>
    </source>
</reference>
<dbReference type="STRING" id="720554.Clocl_1526"/>
<reference evidence="1 2" key="2">
    <citation type="journal article" date="2012" name="Stand. Genomic Sci.">
        <title>Complete Genome Sequence of Clostridium clariflavum DSM 19732.</title>
        <authorList>
            <person name="Izquierdo J.A."/>
            <person name="Goodwin L."/>
            <person name="Davenport K.W."/>
            <person name="Teshima H."/>
            <person name="Bruce D."/>
            <person name="Detter C."/>
            <person name="Tapia R."/>
            <person name="Han S."/>
            <person name="Land M."/>
            <person name="Hauser L."/>
            <person name="Jeffries C.D."/>
            <person name="Han J."/>
            <person name="Pitluck S."/>
            <person name="Nolan M."/>
            <person name="Chen A."/>
            <person name="Huntemann M."/>
            <person name="Mavromatis K."/>
            <person name="Mikhailova N."/>
            <person name="Liolios K."/>
            <person name="Woyke T."/>
            <person name="Lynd L.R."/>
        </authorList>
    </citation>
    <scope>NUCLEOTIDE SEQUENCE [LARGE SCALE GENOMIC DNA]</scope>
    <source>
        <strain evidence="2">DSM 19732 / NBRC 101661 / EBR45</strain>
    </source>
</reference>
<protein>
    <submittedName>
        <fullName evidence="1">Uncharacterized protein</fullName>
    </submittedName>
</protein>
<dbReference type="RefSeq" id="WP_014254781.1">
    <property type="nucleotide sequence ID" value="NC_016627.1"/>
</dbReference>
<accession>G8M252</accession>